<feature type="region of interest" description="Disordered" evidence="1">
    <location>
        <begin position="401"/>
        <end position="484"/>
    </location>
</feature>
<dbReference type="VEuPathDB" id="FungiDB:PSTT_13812"/>
<dbReference type="VEuPathDB" id="FungiDB:PSHT_02489"/>
<dbReference type="PANTHER" id="PTHR33050:SF7">
    <property type="entry name" value="RIBONUCLEASE H"/>
    <property type="match status" value="1"/>
</dbReference>
<reference evidence="3" key="2">
    <citation type="journal article" date="2018" name="BMC Genomics">
        <title>Genomic insights into host adaptation between the wheat stripe rust pathogen (Puccinia striiformis f. sp. tritici) and the barley stripe rust pathogen (Puccinia striiformis f. sp. hordei).</title>
        <authorList>
            <person name="Xia C."/>
            <person name="Wang M."/>
            <person name="Yin C."/>
            <person name="Cornejo O.E."/>
            <person name="Hulbert S.H."/>
            <person name="Chen X."/>
        </authorList>
    </citation>
    <scope>NUCLEOTIDE SEQUENCE [LARGE SCALE GENOMIC DNA]</scope>
    <source>
        <strain evidence="3">93TX-2</strain>
    </source>
</reference>
<reference evidence="2 3" key="1">
    <citation type="submission" date="2017-12" db="EMBL/GenBank/DDBJ databases">
        <title>Gene loss provides genomic basis for host adaptation in cereal stripe rust fungi.</title>
        <authorList>
            <person name="Xia C."/>
        </authorList>
    </citation>
    <scope>NUCLEOTIDE SEQUENCE [LARGE SCALE GENOMIC DNA]</scope>
    <source>
        <strain evidence="2 3">93TX-2</strain>
    </source>
</reference>
<name>A0A2S4WIA5_9BASI</name>
<dbReference type="OrthoDB" id="6098081at2759"/>
<feature type="region of interest" description="Disordered" evidence="1">
    <location>
        <begin position="1"/>
        <end position="119"/>
    </location>
</feature>
<comment type="caution">
    <text evidence="2">The sequence shown here is derived from an EMBL/GenBank/DDBJ whole genome shotgun (WGS) entry which is preliminary data.</text>
</comment>
<dbReference type="PANTHER" id="PTHR33050">
    <property type="entry name" value="REVERSE TRANSCRIPTASE DOMAIN-CONTAINING PROTEIN"/>
    <property type="match status" value="1"/>
</dbReference>
<sequence length="1053" mass="119699">MSPTIPGKRDVMQTLSDQVRDSNPADTPQSTDGARTTTPHSHLSPYCPPPPYPATSSKIPTTGGRRERDRQYSVPEPSIPEHSRGVLHNLGASHVPGGVAEQLRPENDPPATESQARTTGSTMDNLVAKLIQAQEEGKEEMADRYFKLIEMLTTKQPDPRSLVSAPQQTIAVVPTKRKSLEPDQQEVTEVRGLKFIWGVSNDHDEIGFVPYFHKNIMEMRGIIPITIFNRKWQEEALAYHAQYRPKEENSNEKGVTARYTGKPYPEELRQTHSQWTINHACARVTLKRYGYDTLVEWLAIHVENCEQIRRKNGFMVALRYDVRVRRNAIAFRAESEGNESLSDFSDFKPQTAEEVYAESRNFNELGYGDINPYAKGEVRHAWNPVTGTDILLEDLTKQTSNHNASSAAGKIRDKQTSNLPAQPIKQKESRLRGGYRGQHYDPDYNRNRSNNNYRNGDQSGRGGPSGGNGRNEGNGNSDNETETPETLDIASHAPQKALPPSLNHDPATNKTIWPDTIVCEMNTEKWAEALTKADLLPEYQDVLDGFRHGFDQGIPEHDFGKDIPYFTPPNHSSALLAKDKIEQSLAKELLAGRMFGPYSVAQLSEKFRFFRTNPLGAVVNGDGSVRPVNDLSFPRNVPTRPSVNSFVDKEDYPTTWDDFRIVSRFLRKQDKPLLLAIFDWEKAYRQIPTAKSQWKYLMVQNFEGQILMDTRIAFGGVAGCGSFGRPADAWKQIMLHEFDLVEAFRWVDDNLFIKTPESNLSLDQIVKRSEELGVKTNPSKISPFKEEQKYIGFIWNATHKTVRLPNEKKFQRIKQIQEFLVPGATFTFKQVERMAGRLNHVSYMLPQLRCYLNGLYRWMNGWVHRNIELALPADANKDLEMWLKTLLFFKETRMIQNPDPTDIGWVGDASTSYGIGILIGKRWAQFQLREEWNHGPDPKKGIAWLETVAIRLGLIALSTLKARQGKNFIVWTDNTTTESTLGKKKATNRHVNEEWKRIQTLLVDLDLDVTARRVTSKENPADALSRGNRSGHDPMLQIFISVPDDLEQRMFQV</sequence>
<evidence type="ECO:0000313" key="3">
    <source>
        <dbReference type="Proteomes" id="UP000238274"/>
    </source>
</evidence>
<accession>A0A2S4WIA5</accession>
<dbReference type="Proteomes" id="UP000238274">
    <property type="component" value="Unassembled WGS sequence"/>
</dbReference>
<dbReference type="EMBL" id="PKSM01000021">
    <property type="protein sequence ID" value="POW21427.1"/>
    <property type="molecule type" value="Genomic_DNA"/>
</dbReference>
<dbReference type="InterPro" id="IPR043502">
    <property type="entry name" value="DNA/RNA_pol_sf"/>
</dbReference>
<dbReference type="InterPro" id="IPR052055">
    <property type="entry name" value="Hepadnavirus_pol/RT"/>
</dbReference>
<evidence type="ECO:0000256" key="1">
    <source>
        <dbReference type="SAM" id="MobiDB-lite"/>
    </source>
</evidence>
<dbReference type="SUPFAM" id="SSF56672">
    <property type="entry name" value="DNA/RNA polymerases"/>
    <property type="match status" value="1"/>
</dbReference>
<feature type="compositionally biased region" description="Low complexity" evidence="1">
    <location>
        <begin position="447"/>
        <end position="458"/>
    </location>
</feature>
<gene>
    <name evidence="2" type="ORF">PSHT_02489</name>
</gene>
<organism evidence="2 3">
    <name type="scientific">Puccinia striiformis</name>
    <dbReference type="NCBI Taxonomy" id="27350"/>
    <lineage>
        <taxon>Eukaryota</taxon>
        <taxon>Fungi</taxon>
        <taxon>Dikarya</taxon>
        <taxon>Basidiomycota</taxon>
        <taxon>Pucciniomycotina</taxon>
        <taxon>Pucciniomycetes</taxon>
        <taxon>Pucciniales</taxon>
        <taxon>Pucciniaceae</taxon>
        <taxon>Puccinia</taxon>
    </lineage>
</organism>
<evidence type="ECO:0000313" key="2">
    <source>
        <dbReference type="EMBL" id="POW21427.1"/>
    </source>
</evidence>
<dbReference type="VEuPathDB" id="FungiDB:PSTT_11200"/>
<feature type="compositionally biased region" description="Gly residues" evidence="1">
    <location>
        <begin position="459"/>
        <end position="472"/>
    </location>
</feature>
<dbReference type="AlphaFoldDB" id="A0A2S4WIA5"/>
<reference evidence="3" key="3">
    <citation type="journal article" date="2018" name="Mol. Plant Microbe Interact.">
        <title>Genome sequence resources for the wheat stripe rust pathogen (Puccinia striiformis f. sp. tritici) and the barley stripe rust pathogen (Puccinia striiformis f. sp. hordei).</title>
        <authorList>
            <person name="Xia C."/>
            <person name="Wang M."/>
            <person name="Yin C."/>
            <person name="Cornejo O.E."/>
            <person name="Hulbert S.H."/>
            <person name="Chen X."/>
        </authorList>
    </citation>
    <scope>NUCLEOTIDE SEQUENCE [LARGE SCALE GENOMIC DNA]</scope>
    <source>
        <strain evidence="3">93TX-2</strain>
    </source>
</reference>
<feature type="compositionally biased region" description="Polar residues" evidence="1">
    <location>
        <begin position="24"/>
        <end position="38"/>
    </location>
</feature>
<proteinExistence type="predicted"/>
<keyword evidence="3" id="KW-1185">Reference proteome</keyword>
<protein>
    <recommendedName>
        <fullName evidence="4">Reverse transcriptase domain-containing protein</fullName>
    </recommendedName>
</protein>
<evidence type="ECO:0008006" key="4">
    <source>
        <dbReference type="Google" id="ProtNLM"/>
    </source>
</evidence>